<dbReference type="AlphaFoldDB" id="A0AAE0PLV8"/>
<organism evidence="2 3">
    <name type="scientific">Sordaria brevicollis</name>
    <dbReference type="NCBI Taxonomy" id="83679"/>
    <lineage>
        <taxon>Eukaryota</taxon>
        <taxon>Fungi</taxon>
        <taxon>Dikarya</taxon>
        <taxon>Ascomycota</taxon>
        <taxon>Pezizomycotina</taxon>
        <taxon>Sordariomycetes</taxon>
        <taxon>Sordariomycetidae</taxon>
        <taxon>Sordariales</taxon>
        <taxon>Sordariaceae</taxon>
        <taxon>Sordaria</taxon>
    </lineage>
</organism>
<feature type="region of interest" description="Disordered" evidence="1">
    <location>
        <begin position="33"/>
        <end position="92"/>
    </location>
</feature>
<evidence type="ECO:0000256" key="1">
    <source>
        <dbReference type="SAM" id="MobiDB-lite"/>
    </source>
</evidence>
<evidence type="ECO:0000313" key="3">
    <source>
        <dbReference type="Proteomes" id="UP001281003"/>
    </source>
</evidence>
<dbReference type="EMBL" id="JAUTDP010000002">
    <property type="protein sequence ID" value="KAK3402289.1"/>
    <property type="molecule type" value="Genomic_DNA"/>
</dbReference>
<accession>A0AAE0PLV8</accession>
<reference evidence="2" key="1">
    <citation type="journal article" date="2023" name="Mol. Phylogenet. Evol.">
        <title>Genome-scale phylogeny and comparative genomics of the fungal order Sordariales.</title>
        <authorList>
            <person name="Hensen N."/>
            <person name="Bonometti L."/>
            <person name="Westerberg I."/>
            <person name="Brannstrom I.O."/>
            <person name="Guillou S."/>
            <person name="Cros-Aarteil S."/>
            <person name="Calhoun S."/>
            <person name="Haridas S."/>
            <person name="Kuo A."/>
            <person name="Mondo S."/>
            <person name="Pangilinan J."/>
            <person name="Riley R."/>
            <person name="LaButti K."/>
            <person name="Andreopoulos B."/>
            <person name="Lipzen A."/>
            <person name="Chen C."/>
            <person name="Yan M."/>
            <person name="Daum C."/>
            <person name="Ng V."/>
            <person name="Clum A."/>
            <person name="Steindorff A."/>
            <person name="Ohm R.A."/>
            <person name="Martin F."/>
            <person name="Silar P."/>
            <person name="Natvig D.O."/>
            <person name="Lalanne C."/>
            <person name="Gautier V."/>
            <person name="Ament-Velasquez S.L."/>
            <person name="Kruys A."/>
            <person name="Hutchinson M.I."/>
            <person name="Powell A.J."/>
            <person name="Barry K."/>
            <person name="Miller A.N."/>
            <person name="Grigoriev I.V."/>
            <person name="Debuchy R."/>
            <person name="Gladieux P."/>
            <person name="Hiltunen Thoren M."/>
            <person name="Johannesson H."/>
        </authorList>
    </citation>
    <scope>NUCLEOTIDE SEQUENCE</scope>
    <source>
        <strain evidence="2">FGSC 1904</strain>
    </source>
</reference>
<protein>
    <submittedName>
        <fullName evidence="2">Uncharacterized protein</fullName>
    </submittedName>
</protein>
<sequence>MIPTRRIIGPFPPRSLSLIGPLVAITTFLQTDSNSARAERQQGVQTGREEKKSQHHHFPIPQETSPSSSAPRFQCYPNRGKLPSSLSSEKATTSKGSIQEICNFQNFLSASRRYPQKPQPVVLFVVFTFHASSLKRPEEPRRNEPSGPKSLRSELSPKDFDFLATISQGRHWTACRGDRSLLRGDGTTNVTGVRVNISQFFK</sequence>
<feature type="region of interest" description="Disordered" evidence="1">
    <location>
        <begin position="134"/>
        <end position="155"/>
    </location>
</feature>
<feature type="compositionally biased region" description="Polar residues" evidence="1">
    <location>
        <begin position="62"/>
        <end position="71"/>
    </location>
</feature>
<gene>
    <name evidence="2" type="ORF">B0T20DRAFT_136312</name>
</gene>
<reference evidence="2" key="2">
    <citation type="submission" date="2023-07" db="EMBL/GenBank/DDBJ databases">
        <authorList>
            <consortium name="Lawrence Berkeley National Laboratory"/>
            <person name="Haridas S."/>
            <person name="Hensen N."/>
            <person name="Bonometti L."/>
            <person name="Westerberg I."/>
            <person name="Brannstrom I.O."/>
            <person name="Guillou S."/>
            <person name="Cros-Aarteil S."/>
            <person name="Calhoun S."/>
            <person name="Kuo A."/>
            <person name="Mondo S."/>
            <person name="Pangilinan J."/>
            <person name="Riley R."/>
            <person name="LaButti K."/>
            <person name="Andreopoulos B."/>
            <person name="Lipzen A."/>
            <person name="Chen C."/>
            <person name="Yanf M."/>
            <person name="Daum C."/>
            <person name="Ng V."/>
            <person name="Clum A."/>
            <person name="Steindorff A."/>
            <person name="Ohm R."/>
            <person name="Martin F."/>
            <person name="Silar P."/>
            <person name="Natvig D."/>
            <person name="Lalanne C."/>
            <person name="Gautier V."/>
            <person name="Ament-velasquez S.L."/>
            <person name="Kruys A."/>
            <person name="Hutchinson M.I."/>
            <person name="Powell A.J."/>
            <person name="Barry K."/>
            <person name="Miller A.N."/>
            <person name="Grigoriev I.V."/>
            <person name="Debuchy R."/>
            <person name="Gladieux P."/>
            <person name="Thoren M.H."/>
            <person name="Johannesson H."/>
        </authorList>
    </citation>
    <scope>NUCLEOTIDE SEQUENCE</scope>
    <source>
        <strain evidence="2">FGSC 1904</strain>
    </source>
</reference>
<dbReference type="Proteomes" id="UP001281003">
    <property type="component" value="Unassembled WGS sequence"/>
</dbReference>
<feature type="compositionally biased region" description="Basic and acidic residues" evidence="1">
    <location>
        <begin position="135"/>
        <end position="144"/>
    </location>
</feature>
<name>A0AAE0PLV8_SORBR</name>
<keyword evidence="3" id="KW-1185">Reference proteome</keyword>
<proteinExistence type="predicted"/>
<evidence type="ECO:0000313" key="2">
    <source>
        <dbReference type="EMBL" id="KAK3402289.1"/>
    </source>
</evidence>
<comment type="caution">
    <text evidence="2">The sequence shown here is derived from an EMBL/GenBank/DDBJ whole genome shotgun (WGS) entry which is preliminary data.</text>
</comment>